<reference evidence="2 3" key="1">
    <citation type="submission" date="2019-05" db="EMBL/GenBank/DDBJ databases">
        <title>Emergence of the Ug99 lineage of the wheat stem rust pathogen through somatic hybridization.</title>
        <authorList>
            <person name="Li F."/>
            <person name="Upadhyaya N.M."/>
            <person name="Sperschneider J."/>
            <person name="Matny O."/>
            <person name="Nguyen-Phuc H."/>
            <person name="Mago R."/>
            <person name="Raley C."/>
            <person name="Miller M.E."/>
            <person name="Silverstein K.A.T."/>
            <person name="Henningsen E."/>
            <person name="Hirsch C.D."/>
            <person name="Visser B."/>
            <person name="Pretorius Z.A."/>
            <person name="Steffenson B.J."/>
            <person name="Schwessinger B."/>
            <person name="Dodds P.N."/>
            <person name="Figueroa M."/>
        </authorList>
    </citation>
    <scope>NUCLEOTIDE SEQUENCE [LARGE SCALE GENOMIC DNA]</scope>
    <source>
        <strain evidence="2 3">Ug99</strain>
    </source>
</reference>
<comment type="caution">
    <text evidence="2">The sequence shown here is derived from an EMBL/GenBank/DDBJ whole genome shotgun (WGS) entry which is preliminary data.</text>
</comment>
<evidence type="ECO:0000313" key="2">
    <source>
        <dbReference type="EMBL" id="KAA1118396.1"/>
    </source>
</evidence>
<protein>
    <submittedName>
        <fullName evidence="2">Uncharacterized protein</fullName>
    </submittedName>
</protein>
<name>A0A5B0QYM6_PUCGR</name>
<sequence>MLFPQGKPDGELPLRVHTPAIGANDQGGTYYLRGKSPPSERTFDSEMGRTDQNSLDSESLSEKQKERRRAHTHGKTNNSLDIT</sequence>
<dbReference type="EMBL" id="VDEP01000251">
    <property type="protein sequence ID" value="KAA1118396.1"/>
    <property type="molecule type" value="Genomic_DNA"/>
</dbReference>
<accession>A0A5B0QYM6</accession>
<proteinExistence type="predicted"/>
<evidence type="ECO:0000256" key="1">
    <source>
        <dbReference type="SAM" id="MobiDB-lite"/>
    </source>
</evidence>
<dbReference type="AlphaFoldDB" id="A0A5B0QYM6"/>
<evidence type="ECO:0000313" key="3">
    <source>
        <dbReference type="Proteomes" id="UP000325313"/>
    </source>
</evidence>
<organism evidence="2 3">
    <name type="scientific">Puccinia graminis f. sp. tritici</name>
    <dbReference type="NCBI Taxonomy" id="56615"/>
    <lineage>
        <taxon>Eukaryota</taxon>
        <taxon>Fungi</taxon>
        <taxon>Dikarya</taxon>
        <taxon>Basidiomycota</taxon>
        <taxon>Pucciniomycotina</taxon>
        <taxon>Pucciniomycetes</taxon>
        <taxon>Pucciniales</taxon>
        <taxon>Pucciniaceae</taxon>
        <taxon>Puccinia</taxon>
    </lineage>
</organism>
<feature type="region of interest" description="Disordered" evidence="1">
    <location>
        <begin position="1"/>
        <end position="83"/>
    </location>
</feature>
<gene>
    <name evidence="2" type="ORF">PGTUg99_002043</name>
</gene>
<dbReference type="Proteomes" id="UP000325313">
    <property type="component" value="Unassembled WGS sequence"/>
</dbReference>